<protein>
    <submittedName>
        <fullName evidence="8">Cation:dicarboxylase symporter family transporter</fullName>
    </submittedName>
</protein>
<proteinExistence type="predicted"/>
<gene>
    <name evidence="8" type="ORF">PU560_00905</name>
</gene>
<dbReference type="InterPro" id="IPR001991">
    <property type="entry name" value="Na-dicarboxylate_symporter"/>
</dbReference>
<dbReference type="PANTHER" id="PTHR42865">
    <property type="entry name" value="PROTON/GLUTAMATE-ASPARTATE SYMPORTER"/>
    <property type="match status" value="1"/>
</dbReference>
<keyword evidence="3" id="KW-1003">Cell membrane</keyword>
<keyword evidence="2" id="KW-0813">Transport</keyword>
<dbReference type="Proteomes" id="UP001165561">
    <property type="component" value="Unassembled WGS sequence"/>
</dbReference>
<feature type="non-terminal residue" evidence="8">
    <location>
        <position position="159"/>
    </location>
</feature>
<evidence type="ECO:0000256" key="4">
    <source>
        <dbReference type="ARBA" id="ARBA00022692"/>
    </source>
</evidence>
<keyword evidence="6 7" id="KW-0472">Membrane</keyword>
<organism evidence="8 9">
    <name type="scientific">Georgenia halotolerans</name>
    <dbReference type="NCBI Taxonomy" id="3028317"/>
    <lineage>
        <taxon>Bacteria</taxon>
        <taxon>Bacillati</taxon>
        <taxon>Actinomycetota</taxon>
        <taxon>Actinomycetes</taxon>
        <taxon>Micrococcales</taxon>
        <taxon>Bogoriellaceae</taxon>
        <taxon>Georgenia</taxon>
    </lineage>
</organism>
<sequence length="159" mass="16723">DFLNGLVPVNFLGLESSASLETAADGAVVGVGSSLSFNVLQILVMALVVGLAALSVGDRAEPFLALNRSLLAVIQKVLWWIIRLAPLGTLGLIGRAIATYGWDSLAPLATFAGAVYLGLAIVLLVIYPVVLRSNGLSVRRYFQGAWPAIQLGFVSRSSI</sequence>
<feature type="transmembrane region" description="Helical" evidence="7">
    <location>
        <begin position="108"/>
        <end position="130"/>
    </location>
</feature>
<accession>A0ABT5TSI0</accession>
<keyword evidence="4 7" id="KW-0812">Transmembrane</keyword>
<dbReference type="InterPro" id="IPR036458">
    <property type="entry name" value="Na:dicarbo_symporter_sf"/>
</dbReference>
<evidence type="ECO:0000313" key="9">
    <source>
        <dbReference type="Proteomes" id="UP001165561"/>
    </source>
</evidence>
<keyword evidence="9" id="KW-1185">Reference proteome</keyword>
<feature type="transmembrane region" description="Helical" evidence="7">
    <location>
        <begin position="35"/>
        <end position="56"/>
    </location>
</feature>
<evidence type="ECO:0000256" key="7">
    <source>
        <dbReference type="SAM" id="Phobius"/>
    </source>
</evidence>
<comment type="caution">
    <text evidence="8">The sequence shown here is derived from an EMBL/GenBank/DDBJ whole genome shotgun (WGS) entry which is preliminary data.</text>
</comment>
<name>A0ABT5TSI0_9MICO</name>
<dbReference type="Pfam" id="PF00375">
    <property type="entry name" value="SDF"/>
    <property type="match status" value="1"/>
</dbReference>
<evidence type="ECO:0000256" key="2">
    <source>
        <dbReference type="ARBA" id="ARBA00022448"/>
    </source>
</evidence>
<evidence type="ECO:0000256" key="6">
    <source>
        <dbReference type="ARBA" id="ARBA00023136"/>
    </source>
</evidence>
<dbReference type="SUPFAM" id="SSF118215">
    <property type="entry name" value="Proton glutamate symport protein"/>
    <property type="match status" value="1"/>
</dbReference>
<evidence type="ECO:0000256" key="3">
    <source>
        <dbReference type="ARBA" id="ARBA00022475"/>
    </source>
</evidence>
<evidence type="ECO:0000313" key="8">
    <source>
        <dbReference type="EMBL" id="MDD9205020.1"/>
    </source>
</evidence>
<feature type="transmembrane region" description="Helical" evidence="7">
    <location>
        <begin position="77"/>
        <end position="102"/>
    </location>
</feature>
<dbReference type="Gene3D" id="1.10.3860.10">
    <property type="entry name" value="Sodium:dicarboxylate symporter"/>
    <property type="match status" value="1"/>
</dbReference>
<evidence type="ECO:0000256" key="1">
    <source>
        <dbReference type="ARBA" id="ARBA00004651"/>
    </source>
</evidence>
<reference evidence="8" key="1">
    <citation type="submission" date="2023-02" db="EMBL/GenBank/DDBJ databases">
        <title>Georgenia sp.10Sc9-8, isolated from a soil sample collected from the Taklamakan desert.</title>
        <authorList>
            <person name="Liu S."/>
        </authorList>
    </citation>
    <scope>NUCLEOTIDE SEQUENCE</scope>
    <source>
        <strain evidence="8">10Sc9-8</strain>
    </source>
</reference>
<comment type="subcellular location">
    <subcellularLocation>
        <location evidence="1">Cell membrane</location>
        <topology evidence="1">Multi-pass membrane protein</topology>
    </subcellularLocation>
</comment>
<dbReference type="PANTHER" id="PTHR42865:SF7">
    <property type="entry name" value="PROTON_GLUTAMATE-ASPARTATE SYMPORTER"/>
    <property type="match status" value="1"/>
</dbReference>
<keyword evidence="5 7" id="KW-1133">Transmembrane helix</keyword>
<evidence type="ECO:0000256" key="5">
    <source>
        <dbReference type="ARBA" id="ARBA00022989"/>
    </source>
</evidence>
<dbReference type="EMBL" id="JARACI010000192">
    <property type="protein sequence ID" value="MDD9205020.1"/>
    <property type="molecule type" value="Genomic_DNA"/>
</dbReference>
<feature type="non-terminal residue" evidence="8">
    <location>
        <position position="1"/>
    </location>
</feature>